<evidence type="ECO:0000256" key="7">
    <source>
        <dbReference type="ARBA" id="ARBA00022777"/>
    </source>
</evidence>
<keyword evidence="7 11" id="KW-0418">Kinase</keyword>
<dbReference type="SMART" id="SM00388">
    <property type="entry name" value="HisKA"/>
    <property type="match status" value="1"/>
</dbReference>
<dbReference type="InterPro" id="IPR036097">
    <property type="entry name" value="HisK_dim/P_sf"/>
</dbReference>
<dbReference type="InterPro" id="IPR050428">
    <property type="entry name" value="TCS_sensor_his_kinase"/>
</dbReference>
<dbReference type="Proteomes" id="UP000318050">
    <property type="component" value="Unassembled WGS sequence"/>
</dbReference>
<dbReference type="Pfam" id="PF00512">
    <property type="entry name" value="HisKA"/>
    <property type="match status" value="1"/>
</dbReference>
<keyword evidence="10" id="KW-0472">Membrane</keyword>
<evidence type="ECO:0000256" key="2">
    <source>
        <dbReference type="ARBA" id="ARBA00004370"/>
    </source>
</evidence>
<evidence type="ECO:0000256" key="9">
    <source>
        <dbReference type="ARBA" id="ARBA00023012"/>
    </source>
</evidence>
<evidence type="ECO:0000256" key="5">
    <source>
        <dbReference type="ARBA" id="ARBA00022679"/>
    </source>
</evidence>
<dbReference type="InterPro" id="IPR003594">
    <property type="entry name" value="HATPase_dom"/>
</dbReference>
<proteinExistence type="predicted"/>
<dbReference type="SUPFAM" id="SSF158472">
    <property type="entry name" value="HAMP domain-like"/>
    <property type="match status" value="1"/>
</dbReference>
<dbReference type="InterPro" id="IPR003660">
    <property type="entry name" value="HAMP_dom"/>
</dbReference>
<comment type="catalytic activity">
    <reaction evidence="1">
        <text>ATP + protein L-histidine = ADP + protein N-phospho-L-histidine.</text>
        <dbReference type="EC" id="2.7.13.3"/>
    </reaction>
</comment>
<evidence type="ECO:0000256" key="4">
    <source>
        <dbReference type="ARBA" id="ARBA00022553"/>
    </source>
</evidence>
<organism evidence="11 12">
    <name type="scientific">Nitrospirillum amazonense</name>
    <dbReference type="NCBI Taxonomy" id="28077"/>
    <lineage>
        <taxon>Bacteria</taxon>
        <taxon>Pseudomonadati</taxon>
        <taxon>Pseudomonadota</taxon>
        <taxon>Alphaproteobacteria</taxon>
        <taxon>Rhodospirillales</taxon>
        <taxon>Azospirillaceae</taxon>
        <taxon>Nitrospirillum</taxon>
    </lineage>
</organism>
<dbReference type="Gene3D" id="3.30.565.10">
    <property type="entry name" value="Histidine kinase-like ATPase, C-terminal domain"/>
    <property type="match status" value="1"/>
</dbReference>
<dbReference type="Gene3D" id="1.10.287.130">
    <property type="match status" value="1"/>
</dbReference>
<dbReference type="GO" id="GO:0000155">
    <property type="term" value="F:phosphorelay sensor kinase activity"/>
    <property type="evidence" value="ECO:0007669"/>
    <property type="project" value="InterPro"/>
</dbReference>
<dbReference type="AlphaFoldDB" id="A0A560GXY2"/>
<protein>
    <recommendedName>
        <fullName evidence="3">histidine kinase</fullName>
        <ecNumber evidence="3">2.7.13.3</ecNumber>
    </recommendedName>
</protein>
<dbReference type="PANTHER" id="PTHR45436">
    <property type="entry name" value="SENSOR HISTIDINE KINASE YKOH"/>
    <property type="match status" value="1"/>
</dbReference>
<comment type="subcellular location">
    <subcellularLocation>
        <location evidence="2">Membrane</location>
    </subcellularLocation>
</comment>
<dbReference type="GO" id="GO:0005886">
    <property type="term" value="C:plasma membrane"/>
    <property type="evidence" value="ECO:0007669"/>
    <property type="project" value="TreeGrafter"/>
</dbReference>
<dbReference type="EC" id="2.7.13.3" evidence="3"/>
<dbReference type="Gene3D" id="6.10.340.10">
    <property type="match status" value="1"/>
</dbReference>
<dbReference type="InterPro" id="IPR003661">
    <property type="entry name" value="HisK_dim/P_dom"/>
</dbReference>
<keyword evidence="4" id="KW-0597">Phosphoprotein</keyword>
<name>A0A560GXY2_9PROT</name>
<dbReference type="SUPFAM" id="SSF47384">
    <property type="entry name" value="Homodimeric domain of signal transducing histidine kinase"/>
    <property type="match status" value="1"/>
</dbReference>
<evidence type="ECO:0000256" key="1">
    <source>
        <dbReference type="ARBA" id="ARBA00000085"/>
    </source>
</evidence>
<dbReference type="PANTHER" id="PTHR45436:SF8">
    <property type="entry name" value="HISTIDINE KINASE"/>
    <property type="match status" value="1"/>
</dbReference>
<dbReference type="InterPro" id="IPR004358">
    <property type="entry name" value="Sig_transdc_His_kin-like_C"/>
</dbReference>
<dbReference type="SMART" id="SM00387">
    <property type="entry name" value="HATPase_c"/>
    <property type="match status" value="1"/>
</dbReference>
<comment type="caution">
    <text evidence="11">The sequence shown here is derived from an EMBL/GenBank/DDBJ whole genome shotgun (WGS) entry which is preliminary data.</text>
</comment>
<evidence type="ECO:0000256" key="6">
    <source>
        <dbReference type="ARBA" id="ARBA00022692"/>
    </source>
</evidence>
<evidence type="ECO:0000256" key="8">
    <source>
        <dbReference type="ARBA" id="ARBA00022989"/>
    </source>
</evidence>
<keyword evidence="5" id="KW-0808">Transferase</keyword>
<gene>
    <name evidence="11" type="ORF">FBZ92_115169</name>
</gene>
<dbReference type="SUPFAM" id="SSF55874">
    <property type="entry name" value="ATPase domain of HSP90 chaperone/DNA topoisomerase II/histidine kinase"/>
    <property type="match status" value="1"/>
</dbReference>
<dbReference type="CDD" id="cd00082">
    <property type="entry name" value="HisKA"/>
    <property type="match status" value="1"/>
</dbReference>
<dbReference type="Pfam" id="PF02518">
    <property type="entry name" value="HATPase_c"/>
    <property type="match status" value="1"/>
</dbReference>
<accession>A0A560GXY2</accession>
<dbReference type="EMBL" id="VITT01000015">
    <property type="protein sequence ID" value="TWB54401.1"/>
    <property type="molecule type" value="Genomic_DNA"/>
</dbReference>
<dbReference type="PRINTS" id="PR00344">
    <property type="entry name" value="BCTRLSENSOR"/>
</dbReference>
<dbReference type="Pfam" id="PF00672">
    <property type="entry name" value="HAMP"/>
    <property type="match status" value="1"/>
</dbReference>
<dbReference type="PROSITE" id="PS50109">
    <property type="entry name" value="HIS_KIN"/>
    <property type="match status" value="1"/>
</dbReference>
<dbReference type="CDD" id="cd06225">
    <property type="entry name" value="HAMP"/>
    <property type="match status" value="1"/>
</dbReference>
<dbReference type="InterPro" id="IPR036890">
    <property type="entry name" value="HATPase_C_sf"/>
</dbReference>
<dbReference type="SMART" id="SM00304">
    <property type="entry name" value="HAMP"/>
    <property type="match status" value="1"/>
</dbReference>
<evidence type="ECO:0000313" key="12">
    <source>
        <dbReference type="Proteomes" id="UP000318050"/>
    </source>
</evidence>
<evidence type="ECO:0000313" key="11">
    <source>
        <dbReference type="EMBL" id="TWB54401.1"/>
    </source>
</evidence>
<dbReference type="PROSITE" id="PS50885">
    <property type="entry name" value="HAMP"/>
    <property type="match status" value="1"/>
</dbReference>
<evidence type="ECO:0000256" key="10">
    <source>
        <dbReference type="ARBA" id="ARBA00023136"/>
    </source>
</evidence>
<keyword evidence="6" id="KW-0812">Transmembrane</keyword>
<keyword evidence="9" id="KW-0902">Two-component regulatory system</keyword>
<reference evidence="11 12" key="1">
    <citation type="submission" date="2019-06" db="EMBL/GenBank/DDBJ databases">
        <title>Genomic Encyclopedia of Type Strains, Phase IV (KMG-V): Genome sequencing to study the core and pangenomes of soil and plant-associated prokaryotes.</title>
        <authorList>
            <person name="Whitman W."/>
        </authorList>
    </citation>
    <scope>NUCLEOTIDE SEQUENCE [LARGE SCALE GENOMIC DNA]</scope>
    <source>
        <strain evidence="11 12">BR 11140</strain>
    </source>
</reference>
<sequence>MLTSVKRPASEAAGGDLPSDRHRHLGRLLRTTTFRFALIYLGLFIGSVLLVLWLIYWSTAGFLAGQADTGIREDMQALADRYRTGGMASLAEAVNERGMGNASSIYILSAGSGATLAGNQFWPKGVDEAGWANLPVKDPSSGQVRPGDVRALIAVLPGGYRVLVGRDLGEVRVLRERLERVIGWSMGLALVLGLVGGLAMSRVWLRRLDGVTRTAEAIREGMLVSRVPLTGSGDEFDQLAHTLNAMLDRIEALVAGIRHVSQGIAHDLRTPLTRLRTRLELALMHDTVENPREVLEAAIEEVDHLLATFRALLAIAEVESGGNLPIAPVPLDTLALSTGELYDAVAEDQGITFTMAVEATGPAATVQGNRQLLGQALANLLDNALKYTPEGGHVSLTVTADGPSRVKVTVADNGPGIPAEDRERVRERFFRLDRDQARPGSGLGLSLVDAVAQRHGGTLVLDDNGPGLKAQLLLPVG</sequence>
<evidence type="ECO:0000256" key="3">
    <source>
        <dbReference type="ARBA" id="ARBA00012438"/>
    </source>
</evidence>
<keyword evidence="8" id="KW-1133">Transmembrane helix</keyword>
<dbReference type="InterPro" id="IPR005467">
    <property type="entry name" value="His_kinase_dom"/>
</dbReference>